<proteinExistence type="predicted"/>
<name>A0A1G2CWA8_9BACT</name>
<gene>
    <name evidence="1" type="ORF">A2845_04725</name>
</gene>
<comment type="caution">
    <text evidence="1">The sequence shown here is derived from an EMBL/GenBank/DDBJ whole genome shotgun (WGS) entry which is preliminary data.</text>
</comment>
<dbReference type="Proteomes" id="UP000177122">
    <property type="component" value="Unassembled WGS sequence"/>
</dbReference>
<organism evidence="1 2">
    <name type="scientific">Candidatus Lloydbacteria bacterium RIFCSPHIGHO2_01_FULL_49_22</name>
    <dbReference type="NCBI Taxonomy" id="1798658"/>
    <lineage>
        <taxon>Bacteria</taxon>
        <taxon>Candidatus Lloydiibacteriota</taxon>
    </lineage>
</organism>
<accession>A0A1G2CWA8</accession>
<sequence length="255" mass="30587">MLKVIFKRAQLKQEVDLLLYFCTPDKSGFDWSKNIYKAFPSLEEILKTSNRRLYRKRISEYAKHFIATHKDKIDQTISLYQKDWSKINDDYLYTLSKLCETTYPKNKKVITAYVSIIPIYPRFLDTWEFNVDYTKTSSMRPIAMHEILHFFYFKKLMEVFPKTKKRERDTPHLVWKLSEILAPIIINNSKEIQHLHKHKQYQYTEFADLKVGTKKLVTYFEDCYRTHIKTGSSFEEFLKSSLDLALKYENVLGKK</sequence>
<dbReference type="AlphaFoldDB" id="A0A1G2CWA8"/>
<dbReference type="EMBL" id="MHLI01000008">
    <property type="protein sequence ID" value="OGZ05634.1"/>
    <property type="molecule type" value="Genomic_DNA"/>
</dbReference>
<protein>
    <recommendedName>
        <fullName evidence="3">DUF2268 domain-containing protein</fullName>
    </recommendedName>
</protein>
<evidence type="ECO:0000313" key="1">
    <source>
        <dbReference type="EMBL" id="OGZ05634.1"/>
    </source>
</evidence>
<reference evidence="1 2" key="1">
    <citation type="journal article" date="2016" name="Nat. Commun.">
        <title>Thousands of microbial genomes shed light on interconnected biogeochemical processes in an aquifer system.</title>
        <authorList>
            <person name="Anantharaman K."/>
            <person name="Brown C.T."/>
            <person name="Hug L.A."/>
            <person name="Sharon I."/>
            <person name="Castelle C.J."/>
            <person name="Probst A.J."/>
            <person name="Thomas B.C."/>
            <person name="Singh A."/>
            <person name="Wilkins M.J."/>
            <person name="Karaoz U."/>
            <person name="Brodie E.L."/>
            <person name="Williams K.H."/>
            <person name="Hubbard S.S."/>
            <person name="Banfield J.F."/>
        </authorList>
    </citation>
    <scope>NUCLEOTIDE SEQUENCE [LARGE SCALE GENOMIC DNA]</scope>
</reference>
<evidence type="ECO:0000313" key="2">
    <source>
        <dbReference type="Proteomes" id="UP000177122"/>
    </source>
</evidence>
<evidence type="ECO:0008006" key="3">
    <source>
        <dbReference type="Google" id="ProtNLM"/>
    </source>
</evidence>